<name>A0AAE1UIF5_9EUCA</name>
<sequence>MAESLNIPHDLKSALQRVLILENLDLYNCLKEKQSYHDGTTGLLSEAALCGNKEDAAALEMDEPDELMINMLNQEIDQLHDTLLNHKIVKQSFQQAAHTVQMQEAACNHLTQVKMTDYVRQFPVEG</sequence>
<organism evidence="1 2">
    <name type="scientific">Petrolisthes manimaculis</name>
    <dbReference type="NCBI Taxonomy" id="1843537"/>
    <lineage>
        <taxon>Eukaryota</taxon>
        <taxon>Metazoa</taxon>
        <taxon>Ecdysozoa</taxon>
        <taxon>Arthropoda</taxon>
        <taxon>Crustacea</taxon>
        <taxon>Multicrustacea</taxon>
        <taxon>Malacostraca</taxon>
        <taxon>Eumalacostraca</taxon>
        <taxon>Eucarida</taxon>
        <taxon>Decapoda</taxon>
        <taxon>Pleocyemata</taxon>
        <taxon>Anomura</taxon>
        <taxon>Galatheoidea</taxon>
        <taxon>Porcellanidae</taxon>
        <taxon>Petrolisthes</taxon>
    </lineage>
</organism>
<dbReference type="AlphaFoldDB" id="A0AAE1UIF5"/>
<evidence type="ECO:0000313" key="2">
    <source>
        <dbReference type="Proteomes" id="UP001292094"/>
    </source>
</evidence>
<accession>A0AAE1UIF5</accession>
<gene>
    <name evidence="1" type="ORF">Pmani_004507</name>
</gene>
<proteinExistence type="predicted"/>
<comment type="caution">
    <text evidence="1">The sequence shown here is derived from an EMBL/GenBank/DDBJ whole genome shotgun (WGS) entry which is preliminary data.</text>
</comment>
<dbReference type="EMBL" id="JAWZYT010000317">
    <property type="protein sequence ID" value="KAK4324857.1"/>
    <property type="molecule type" value="Genomic_DNA"/>
</dbReference>
<reference evidence="1" key="1">
    <citation type="submission" date="2023-11" db="EMBL/GenBank/DDBJ databases">
        <title>Genome assemblies of two species of porcelain crab, Petrolisthes cinctipes and Petrolisthes manimaculis (Anomura: Porcellanidae).</title>
        <authorList>
            <person name="Angst P."/>
        </authorList>
    </citation>
    <scope>NUCLEOTIDE SEQUENCE</scope>
    <source>
        <strain evidence="1">PB745_02</strain>
        <tissue evidence="1">Gill</tissue>
    </source>
</reference>
<protein>
    <submittedName>
        <fullName evidence="1">Uncharacterized protein</fullName>
    </submittedName>
</protein>
<evidence type="ECO:0000313" key="1">
    <source>
        <dbReference type="EMBL" id="KAK4324857.1"/>
    </source>
</evidence>
<keyword evidence="2" id="KW-1185">Reference proteome</keyword>
<dbReference type="Proteomes" id="UP001292094">
    <property type="component" value="Unassembled WGS sequence"/>
</dbReference>